<dbReference type="GO" id="GO:0003995">
    <property type="term" value="F:acyl-CoA dehydrogenase activity"/>
    <property type="evidence" value="ECO:0007669"/>
    <property type="project" value="TreeGrafter"/>
</dbReference>
<feature type="domain" description="Acyl-CoA oxidase/dehydrogenase middle" evidence="7">
    <location>
        <begin position="119"/>
        <end position="210"/>
    </location>
</feature>
<dbReference type="InterPro" id="IPR046373">
    <property type="entry name" value="Acyl-CoA_Oxase/DH_mid-dom_sf"/>
</dbReference>
<dbReference type="KEGG" id="nay:HYG81_06810"/>
<keyword evidence="3 5" id="KW-0285">Flavoprotein</keyword>
<evidence type="ECO:0000259" key="6">
    <source>
        <dbReference type="Pfam" id="PF00441"/>
    </source>
</evidence>
<dbReference type="Gene3D" id="2.40.110.10">
    <property type="entry name" value="Butyryl-CoA Dehydrogenase, subunit A, domain 2"/>
    <property type="match status" value="1"/>
</dbReference>
<proteinExistence type="inferred from homology"/>
<feature type="domain" description="Acyl-CoA dehydrogenase/oxidase C-terminal" evidence="6">
    <location>
        <begin position="255"/>
        <end position="395"/>
    </location>
</feature>
<dbReference type="Pfam" id="PF02770">
    <property type="entry name" value="Acyl-CoA_dh_M"/>
    <property type="match status" value="1"/>
</dbReference>
<dbReference type="OrthoDB" id="275197at2157"/>
<dbReference type="PANTHER" id="PTHR43884:SF12">
    <property type="entry name" value="ISOVALERYL-COA DEHYDROGENASE, MITOCHONDRIAL-RELATED"/>
    <property type="match status" value="1"/>
</dbReference>
<dbReference type="CDD" id="cd00567">
    <property type="entry name" value="ACAD"/>
    <property type="match status" value="1"/>
</dbReference>
<reference evidence="9 10" key="1">
    <citation type="submission" date="2020-07" db="EMBL/GenBank/DDBJ databases">
        <title>Natrinema (YPL30) sp. nov. and Haloterrigena xxxxxx (YPL8) sp. nov., isolated from a salt mine.</title>
        <authorList>
            <person name="Cui H."/>
        </authorList>
    </citation>
    <scope>NUCLEOTIDE SEQUENCE [LARGE SCALE GENOMIC DNA]</scope>
    <source>
        <strain evidence="9 10">YPL13</strain>
    </source>
</reference>
<dbReference type="InterPro" id="IPR009100">
    <property type="entry name" value="AcylCoA_DH/oxidase_NM_dom_sf"/>
</dbReference>
<dbReference type="InterPro" id="IPR036250">
    <property type="entry name" value="AcylCo_DH-like_C"/>
</dbReference>
<gene>
    <name evidence="9" type="ORF">HYG81_06810</name>
</gene>
<dbReference type="Gene3D" id="1.20.140.10">
    <property type="entry name" value="Butyryl-CoA Dehydrogenase, subunit A, domain 3"/>
    <property type="match status" value="1"/>
</dbReference>
<dbReference type="PANTHER" id="PTHR43884">
    <property type="entry name" value="ACYL-COA DEHYDROGENASE"/>
    <property type="match status" value="1"/>
</dbReference>
<evidence type="ECO:0000256" key="5">
    <source>
        <dbReference type="RuleBase" id="RU362125"/>
    </source>
</evidence>
<dbReference type="GeneID" id="56142901"/>
<evidence type="ECO:0000259" key="7">
    <source>
        <dbReference type="Pfam" id="PF02770"/>
    </source>
</evidence>
<accession>A0A7D6H1B2</accession>
<evidence type="ECO:0000259" key="8">
    <source>
        <dbReference type="Pfam" id="PF02771"/>
    </source>
</evidence>
<organism evidence="9 10">
    <name type="scientific">Natrinema zhouii</name>
    <dbReference type="NCBI Taxonomy" id="1710539"/>
    <lineage>
        <taxon>Archaea</taxon>
        <taxon>Methanobacteriati</taxon>
        <taxon>Methanobacteriota</taxon>
        <taxon>Stenosarchaea group</taxon>
        <taxon>Halobacteria</taxon>
        <taxon>Halobacteriales</taxon>
        <taxon>Natrialbaceae</taxon>
        <taxon>Natrinema</taxon>
    </lineage>
</organism>
<evidence type="ECO:0000313" key="10">
    <source>
        <dbReference type="Proteomes" id="UP000510869"/>
    </source>
</evidence>
<comment type="cofactor">
    <cofactor evidence="1 5">
        <name>FAD</name>
        <dbReference type="ChEBI" id="CHEBI:57692"/>
    </cofactor>
</comment>
<dbReference type="Pfam" id="PF02771">
    <property type="entry name" value="Acyl-CoA_dh_N"/>
    <property type="match status" value="1"/>
</dbReference>
<evidence type="ECO:0000256" key="2">
    <source>
        <dbReference type="ARBA" id="ARBA00009347"/>
    </source>
</evidence>
<dbReference type="SUPFAM" id="SSF47203">
    <property type="entry name" value="Acyl-CoA dehydrogenase C-terminal domain-like"/>
    <property type="match status" value="1"/>
</dbReference>
<dbReference type="InterPro" id="IPR037069">
    <property type="entry name" value="AcylCoA_DH/ox_N_sf"/>
</dbReference>
<name>A0A7D6H1B2_9EURY</name>
<evidence type="ECO:0000256" key="1">
    <source>
        <dbReference type="ARBA" id="ARBA00001974"/>
    </source>
</evidence>
<dbReference type="Gene3D" id="1.10.540.10">
    <property type="entry name" value="Acyl-CoA dehydrogenase/oxidase, N-terminal domain"/>
    <property type="match status" value="1"/>
</dbReference>
<dbReference type="InterPro" id="IPR009075">
    <property type="entry name" value="AcylCo_DH/oxidase_C"/>
</dbReference>
<keyword evidence="10" id="KW-1185">Reference proteome</keyword>
<dbReference type="InterPro" id="IPR006091">
    <property type="entry name" value="Acyl-CoA_Oxase/DH_mid-dom"/>
</dbReference>
<evidence type="ECO:0000256" key="4">
    <source>
        <dbReference type="ARBA" id="ARBA00022827"/>
    </source>
</evidence>
<sequence>MRLTEDQTAFRDDLRAYLESEIEPIVDEADRNGPMTRDDLVGYLDGLHDLGIGFTPDTVDQYFGDVWRFVIASEEISRIWPSLNVALQMSFPSLFVRFAADETQQAMLPKLEENRCIGCLAVTEPEGGSDTAHPNTVARKDGEEFVLNGEKVWVGNAQIADVALVIAHDASEDAQDMFLVDRANADFETEEMNKLGWKGVPNGRMVFDDVRIPVENRFSTIFGDAIADGHDIHDIVPFPENVSQLFFEHKPLNVMFSFMRTGMAFMAVGIMEAAFEDALAYAQERETFGEPIGQHQLVQEKLYDVRTSIEASRGLSRSAAEALVDGDPDARLLSSLAKGYACEQSIEATSDALQVLGAAGLDLENRMERYYRDARVMTIPDGTTEIQKLIVGKELTGMSAY</sequence>
<dbReference type="Pfam" id="PF00441">
    <property type="entry name" value="Acyl-CoA_dh_1"/>
    <property type="match status" value="1"/>
</dbReference>
<dbReference type="EMBL" id="CP059154">
    <property type="protein sequence ID" value="QLK27305.1"/>
    <property type="molecule type" value="Genomic_DNA"/>
</dbReference>
<keyword evidence="5" id="KW-0560">Oxidoreductase</keyword>
<keyword evidence="4 5" id="KW-0274">FAD</keyword>
<dbReference type="AlphaFoldDB" id="A0A7D6H1B2"/>
<comment type="similarity">
    <text evidence="2 5">Belongs to the acyl-CoA dehydrogenase family.</text>
</comment>
<dbReference type="GO" id="GO:0050660">
    <property type="term" value="F:flavin adenine dinucleotide binding"/>
    <property type="evidence" value="ECO:0007669"/>
    <property type="project" value="InterPro"/>
</dbReference>
<feature type="domain" description="Acyl-CoA dehydrogenase/oxidase N-terminal" evidence="8">
    <location>
        <begin position="4"/>
        <end position="111"/>
    </location>
</feature>
<dbReference type="Proteomes" id="UP000510869">
    <property type="component" value="Chromosome"/>
</dbReference>
<dbReference type="InterPro" id="IPR013786">
    <property type="entry name" value="AcylCoA_DH/ox_N"/>
</dbReference>
<evidence type="ECO:0000256" key="3">
    <source>
        <dbReference type="ARBA" id="ARBA00022630"/>
    </source>
</evidence>
<dbReference type="SUPFAM" id="SSF56645">
    <property type="entry name" value="Acyl-CoA dehydrogenase NM domain-like"/>
    <property type="match status" value="1"/>
</dbReference>
<evidence type="ECO:0000313" key="9">
    <source>
        <dbReference type="EMBL" id="QLK27305.1"/>
    </source>
</evidence>
<protein>
    <submittedName>
        <fullName evidence="9">Acyl-CoA/acyl-ACP dehydrogenase</fullName>
    </submittedName>
</protein>
<dbReference type="RefSeq" id="WP_180842467.1">
    <property type="nucleotide sequence ID" value="NZ_CP059154.1"/>
</dbReference>